<keyword evidence="7 10" id="KW-0067">ATP-binding</keyword>
<feature type="binding site" evidence="10">
    <location>
        <position position="23"/>
    </location>
    <ligand>
        <name>Mg(2+)</name>
        <dbReference type="ChEBI" id="CHEBI:18420"/>
    </ligand>
</feature>
<organism evidence="12 13">
    <name type="scientific">Congregibacter brevis</name>
    <dbReference type="NCBI Taxonomy" id="3081201"/>
    <lineage>
        <taxon>Bacteria</taxon>
        <taxon>Pseudomonadati</taxon>
        <taxon>Pseudomonadota</taxon>
        <taxon>Gammaproteobacteria</taxon>
        <taxon>Cellvibrionales</taxon>
        <taxon>Halieaceae</taxon>
        <taxon>Congregibacter</taxon>
    </lineage>
</organism>
<keyword evidence="8 10" id="KW-0460">Magnesium</keyword>
<evidence type="ECO:0000256" key="10">
    <source>
        <dbReference type="HAMAP-Rule" id="MF_01261"/>
    </source>
</evidence>
<dbReference type="PROSITE" id="PS51831">
    <property type="entry name" value="HD"/>
    <property type="match status" value="1"/>
</dbReference>
<dbReference type="Pfam" id="PF01743">
    <property type="entry name" value="PolyA_pol"/>
    <property type="match status" value="1"/>
</dbReference>
<dbReference type="EC" id="2.7.7.72" evidence="10"/>
<keyword evidence="4 10" id="KW-0479">Metal-binding</keyword>
<keyword evidence="13" id="KW-1185">Reference proteome</keyword>
<evidence type="ECO:0000256" key="7">
    <source>
        <dbReference type="ARBA" id="ARBA00022840"/>
    </source>
</evidence>
<dbReference type="SUPFAM" id="SSF81301">
    <property type="entry name" value="Nucleotidyltransferase"/>
    <property type="match status" value="1"/>
</dbReference>
<dbReference type="HAMAP" id="MF_01262">
    <property type="entry name" value="CCA_bact_type2"/>
    <property type="match status" value="1"/>
</dbReference>
<feature type="binding site" evidence="10">
    <location>
        <position position="21"/>
    </location>
    <ligand>
        <name>Mg(2+)</name>
        <dbReference type="ChEBI" id="CHEBI:18420"/>
    </ligand>
</feature>
<dbReference type="Proteomes" id="UP001626549">
    <property type="component" value="Chromosome"/>
</dbReference>
<keyword evidence="10 12" id="KW-0378">Hydrolase</keyword>
<feature type="binding site" evidence="10">
    <location>
        <position position="11"/>
    </location>
    <ligand>
        <name>CTP</name>
        <dbReference type="ChEBI" id="CHEBI:37563"/>
    </ligand>
</feature>
<keyword evidence="10" id="KW-0511">Multifunctional enzyme</keyword>
<evidence type="ECO:0000313" key="12">
    <source>
        <dbReference type="EMBL" id="WOJ96944.1"/>
    </source>
</evidence>
<comment type="catalytic activity">
    <reaction evidence="10">
        <text>a tRNA with a 3' CCA end + 2 CTP + ATP = a tRNA with a 3' CCACCA end + 3 diphosphate</text>
        <dbReference type="Rhea" id="RHEA:76235"/>
        <dbReference type="Rhea" id="RHEA-COMP:10468"/>
        <dbReference type="Rhea" id="RHEA-COMP:18655"/>
        <dbReference type="ChEBI" id="CHEBI:30616"/>
        <dbReference type="ChEBI" id="CHEBI:33019"/>
        <dbReference type="ChEBI" id="CHEBI:37563"/>
        <dbReference type="ChEBI" id="CHEBI:83071"/>
        <dbReference type="ChEBI" id="CHEBI:195187"/>
    </reaction>
</comment>
<evidence type="ECO:0000256" key="9">
    <source>
        <dbReference type="ARBA" id="ARBA00022884"/>
    </source>
</evidence>
<feature type="binding site" evidence="10">
    <location>
        <position position="11"/>
    </location>
    <ligand>
        <name>ATP</name>
        <dbReference type="ChEBI" id="CHEBI:30616"/>
    </ligand>
</feature>
<reference evidence="12 13" key="1">
    <citation type="submission" date="2023-10" db="EMBL/GenBank/DDBJ databases">
        <title>Two novel species belonging to the OM43/NOR5 clade.</title>
        <authorList>
            <person name="Park M."/>
        </authorList>
    </citation>
    <scope>NUCLEOTIDE SEQUENCE [LARGE SCALE GENOMIC DNA]</scope>
    <source>
        <strain evidence="12 13">IMCC45268</strain>
    </source>
</reference>
<comment type="cofactor">
    <cofactor evidence="10">
        <name>Mg(2+)</name>
        <dbReference type="ChEBI" id="CHEBI:18420"/>
    </cofactor>
    <text evidence="10">Magnesium is required for nucleotidyltransferase activity.</text>
</comment>
<dbReference type="Gene3D" id="3.30.460.10">
    <property type="entry name" value="Beta Polymerase, domain 2"/>
    <property type="match status" value="1"/>
</dbReference>
<dbReference type="InterPro" id="IPR043519">
    <property type="entry name" value="NT_sf"/>
</dbReference>
<feature type="binding site" evidence="10">
    <location>
        <position position="137"/>
    </location>
    <ligand>
        <name>ATP</name>
        <dbReference type="ChEBI" id="CHEBI:30616"/>
    </ligand>
</feature>
<evidence type="ECO:0000256" key="1">
    <source>
        <dbReference type="ARBA" id="ARBA00022679"/>
    </source>
</evidence>
<dbReference type="InterPro" id="IPR002646">
    <property type="entry name" value="PolA_pol_head_dom"/>
</dbReference>
<sequence>MKTYLVGGAVRDELLGYPVKERDWVVVGAMPKELLDLGYTQVGKDFPVFLHPESKEEFALARTERKKGHGYTGFETHYDPDVTLEEDLLRRDLTVNAIARDDDGSLIDPFGGSKDLNDRVLRHVSHAFTEDPLRVLRVARFAARYAHLGFTVARETITLMSEIVAAGELEYLPAERIWVETERALRERDPQVFVEVLRQCGALKALLPEVDALFGVPQKAAYHPEIDTGIHVLMVLKQAALLSRERRSNKNVEQTESGNSQVVFAALTHDLGKGITPDDVLPSHRGHERAGLPLVEDVCARFKVPNAHRQLALTVCEYHLHMHRARELRGETLLKLLEATGALRQPERFENYLLACEADSRGREGHEDRDYPQAGYLRKARDIANAVTVAGLQTADSQNAKLEGRAIGEALRQERIKRLNQLRDDYTSSATA</sequence>
<dbReference type="GO" id="GO:0016787">
    <property type="term" value="F:hydrolase activity"/>
    <property type="evidence" value="ECO:0007669"/>
    <property type="project" value="UniProtKB-KW"/>
</dbReference>
<dbReference type="RefSeq" id="WP_407327631.1">
    <property type="nucleotide sequence ID" value="NZ_CP136865.1"/>
</dbReference>
<proteinExistence type="inferred from homology"/>
<dbReference type="Pfam" id="PF12627">
    <property type="entry name" value="PolyA_pol_RNAbd"/>
    <property type="match status" value="1"/>
</dbReference>
<comment type="similarity">
    <text evidence="10">Belongs to the tRNA nucleotidyltransferase/poly(A) polymerase family. Bacterial CCA-adding enzyme type 1 subfamily.</text>
</comment>
<dbReference type="EMBL" id="CP136865">
    <property type="protein sequence ID" value="WOJ96944.1"/>
    <property type="molecule type" value="Genomic_DNA"/>
</dbReference>
<dbReference type="EC" id="3.1.3.-" evidence="10"/>
<feature type="binding site" evidence="10">
    <location>
        <position position="140"/>
    </location>
    <ligand>
        <name>ATP</name>
        <dbReference type="ChEBI" id="CHEBI:30616"/>
    </ligand>
</feature>
<keyword evidence="1 10" id="KW-0808">Transferase</keyword>
<keyword evidence="9 10" id="KW-0694">RNA-binding</keyword>
<name>A0ABZ0IDR8_9GAMM</name>
<evidence type="ECO:0000256" key="6">
    <source>
        <dbReference type="ARBA" id="ARBA00022800"/>
    </source>
</evidence>
<feature type="binding site" evidence="10">
    <location>
        <position position="91"/>
    </location>
    <ligand>
        <name>CTP</name>
        <dbReference type="ChEBI" id="CHEBI:37563"/>
    </ligand>
</feature>
<keyword evidence="6 10" id="KW-0692">RNA repair</keyword>
<dbReference type="PANTHER" id="PTHR47545:SF1">
    <property type="entry name" value="MULTIFUNCTIONAL CCA PROTEIN"/>
    <property type="match status" value="1"/>
</dbReference>
<comment type="subunit">
    <text evidence="10">Monomer. Can also form homodimers and oligomers.</text>
</comment>
<evidence type="ECO:0000256" key="2">
    <source>
        <dbReference type="ARBA" id="ARBA00022694"/>
    </source>
</evidence>
<evidence type="ECO:0000256" key="4">
    <source>
        <dbReference type="ARBA" id="ARBA00022723"/>
    </source>
</evidence>
<feature type="binding site" evidence="10">
    <location>
        <position position="137"/>
    </location>
    <ligand>
        <name>CTP</name>
        <dbReference type="ChEBI" id="CHEBI:37563"/>
    </ligand>
</feature>
<dbReference type="SUPFAM" id="SSF81891">
    <property type="entry name" value="Poly A polymerase C-terminal region-like"/>
    <property type="match status" value="1"/>
</dbReference>
<dbReference type="Pfam" id="PF01966">
    <property type="entry name" value="HD"/>
    <property type="match status" value="1"/>
</dbReference>
<comment type="catalytic activity">
    <reaction evidence="10">
        <text>a tRNA precursor + 2 CTP + ATP = a tRNA with a 3' CCA end + 3 diphosphate</text>
        <dbReference type="Rhea" id="RHEA:14433"/>
        <dbReference type="Rhea" id="RHEA-COMP:10465"/>
        <dbReference type="Rhea" id="RHEA-COMP:10468"/>
        <dbReference type="ChEBI" id="CHEBI:30616"/>
        <dbReference type="ChEBI" id="CHEBI:33019"/>
        <dbReference type="ChEBI" id="CHEBI:37563"/>
        <dbReference type="ChEBI" id="CHEBI:74896"/>
        <dbReference type="ChEBI" id="CHEBI:83071"/>
        <dbReference type="EC" id="2.7.7.72"/>
    </reaction>
</comment>
<evidence type="ECO:0000256" key="5">
    <source>
        <dbReference type="ARBA" id="ARBA00022741"/>
    </source>
</evidence>
<protein>
    <recommendedName>
        <fullName evidence="10">Multifunctional CCA protein</fullName>
    </recommendedName>
    <domain>
        <recommendedName>
            <fullName evidence="10">CCA-adding enzyme</fullName>
            <ecNumber evidence="10">2.7.7.72</ecNumber>
        </recommendedName>
        <alternativeName>
            <fullName evidence="10">CCA tRNA nucleotidyltransferase</fullName>
        </alternativeName>
        <alternativeName>
            <fullName evidence="10">tRNA CCA-pyrophosphorylase</fullName>
        </alternativeName>
        <alternativeName>
            <fullName evidence="10">tRNA adenylyl-/cytidylyl-transferase</fullName>
        </alternativeName>
        <alternativeName>
            <fullName evidence="10">tRNA nucleotidyltransferase</fullName>
        </alternativeName>
        <alternativeName>
            <fullName evidence="10">tRNA-NT</fullName>
        </alternativeName>
    </domain>
    <domain>
        <recommendedName>
            <fullName evidence="10">2'-nucleotidase</fullName>
            <ecNumber evidence="10">3.1.3.-</ecNumber>
        </recommendedName>
    </domain>
    <domain>
        <recommendedName>
            <fullName evidence="10">2',3'-cyclic phosphodiesterase</fullName>
            <ecNumber evidence="10">3.1.4.-</ecNumber>
        </recommendedName>
    </domain>
    <domain>
        <recommendedName>
            <fullName evidence="10">Phosphatase</fullName>
        </recommendedName>
    </domain>
</protein>
<keyword evidence="5 10" id="KW-0547">Nucleotide-binding</keyword>
<dbReference type="Gene3D" id="1.10.3090.10">
    <property type="entry name" value="cca-adding enzyme, domain 2"/>
    <property type="match status" value="1"/>
</dbReference>
<dbReference type="EC" id="3.1.4.-" evidence="10"/>
<accession>A0ABZ0IDR8</accession>
<dbReference type="CDD" id="cd05398">
    <property type="entry name" value="NT_ClassII-CCAase"/>
    <property type="match status" value="1"/>
</dbReference>
<feature type="binding site" evidence="10">
    <location>
        <position position="140"/>
    </location>
    <ligand>
        <name>CTP</name>
        <dbReference type="ChEBI" id="CHEBI:37563"/>
    </ligand>
</feature>
<keyword evidence="2 10" id="KW-0819">tRNA processing</keyword>
<dbReference type="PANTHER" id="PTHR47545">
    <property type="entry name" value="MULTIFUNCTIONAL CCA PROTEIN"/>
    <property type="match status" value="1"/>
</dbReference>
<comment type="function">
    <text evidence="10">Catalyzes the addition and repair of the essential 3'-terminal CCA sequence in tRNAs without using a nucleic acid template. Adds these three nucleotides in the order of C, C, and A to the tRNA nucleotide-73, using CTP and ATP as substrates and producing inorganic pyrophosphate. tRNA 3'-terminal CCA addition is required both for tRNA processing and repair. Also involved in tRNA surveillance by mediating tandem CCA addition to generate a CCACCA at the 3' terminus of unstable tRNAs. While stable tRNAs receive only 3'-terminal CCA, unstable tRNAs are marked with CCACCA and rapidly degraded.</text>
</comment>
<feature type="domain" description="HD" evidence="11">
    <location>
        <begin position="228"/>
        <end position="343"/>
    </location>
</feature>
<dbReference type="HAMAP" id="MF_01261">
    <property type="entry name" value="CCA_bact_type1"/>
    <property type="match status" value="1"/>
</dbReference>
<comment type="domain">
    <text evidence="10">Comprises two domains: an N-terminal domain containing the nucleotidyltransferase activity and a C-terminal HD domain associated with both phosphodiesterase and phosphatase activities.</text>
</comment>
<dbReference type="InterPro" id="IPR032828">
    <property type="entry name" value="PolyA_RNA-bd"/>
</dbReference>
<dbReference type="GO" id="GO:0004810">
    <property type="term" value="F:CCA tRNA nucleotidyltransferase activity"/>
    <property type="evidence" value="ECO:0007669"/>
    <property type="project" value="UniProtKB-EC"/>
</dbReference>
<feature type="binding site" evidence="10">
    <location>
        <position position="8"/>
    </location>
    <ligand>
        <name>CTP</name>
        <dbReference type="ChEBI" id="CHEBI:37563"/>
    </ligand>
</feature>
<keyword evidence="10" id="KW-0533">Nickel</keyword>
<dbReference type="InterPro" id="IPR006674">
    <property type="entry name" value="HD_domain"/>
</dbReference>
<evidence type="ECO:0000313" key="13">
    <source>
        <dbReference type="Proteomes" id="UP001626549"/>
    </source>
</evidence>
<dbReference type="PIRSF" id="PIRSF000813">
    <property type="entry name" value="CCA_bact"/>
    <property type="match status" value="1"/>
</dbReference>
<keyword evidence="3 10" id="KW-0548">Nucleotidyltransferase</keyword>
<dbReference type="NCBIfam" id="NF008137">
    <property type="entry name" value="PRK10885.1"/>
    <property type="match status" value="1"/>
</dbReference>
<dbReference type="InterPro" id="IPR012006">
    <property type="entry name" value="CCA_bact"/>
</dbReference>
<comment type="cofactor">
    <cofactor evidence="10">
        <name>Ni(2+)</name>
        <dbReference type="ChEBI" id="CHEBI:49786"/>
    </cofactor>
    <text evidence="10">Nickel for phosphatase activity.</text>
</comment>
<dbReference type="InterPro" id="IPR050124">
    <property type="entry name" value="tRNA_CCA-adding_enzyme"/>
</dbReference>
<feature type="binding site" evidence="10">
    <location>
        <position position="91"/>
    </location>
    <ligand>
        <name>ATP</name>
        <dbReference type="ChEBI" id="CHEBI:30616"/>
    </ligand>
</feature>
<evidence type="ECO:0000256" key="3">
    <source>
        <dbReference type="ARBA" id="ARBA00022695"/>
    </source>
</evidence>
<comment type="miscellaneous">
    <text evidence="10">A single active site specifically recognizes both ATP and CTP and is responsible for their addition.</text>
</comment>
<evidence type="ECO:0000259" key="11">
    <source>
        <dbReference type="PROSITE" id="PS51831"/>
    </source>
</evidence>
<feature type="binding site" evidence="10">
    <location>
        <position position="8"/>
    </location>
    <ligand>
        <name>ATP</name>
        <dbReference type="ChEBI" id="CHEBI:30616"/>
    </ligand>
</feature>
<gene>
    <name evidence="10" type="primary">cca</name>
    <name evidence="12" type="ORF">R0137_17135</name>
</gene>
<evidence type="ECO:0000256" key="8">
    <source>
        <dbReference type="ARBA" id="ARBA00022842"/>
    </source>
</evidence>